<comment type="function">
    <text evidence="4">Nucleoside triphosphate pyrophosphatase. May have a dual role in cell division arrest and in preventing the incorporation of modified nucleotides into cellular nucleic acids.</text>
</comment>
<gene>
    <name evidence="5" type="ORF">B0E33_12315</name>
</gene>
<accession>A0ABM6I1S7</accession>
<dbReference type="EC" id="3.6.1.9" evidence="4"/>
<keyword evidence="2 4" id="KW-0378">Hydrolase</keyword>
<dbReference type="InterPro" id="IPR029001">
    <property type="entry name" value="ITPase-like_fam"/>
</dbReference>
<comment type="cofactor">
    <cofactor evidence="1 4">
        <name>a divalent metal cation</name>
        <dbReference type="ChEBI" id="CHEBI:60240"/>
    </cofactor>
</comment>
<dbReference type="NCBIfam" id="NF002690">
    <property type="entry name" value="PRK02478.1"/>
    <property type="match status" value="1"/>
</dbReference>
<evidence type="ECO:0000256" key="2">
    <source>
        <dbReference type="ARBA" id="ARBA00022801"/>
    </source>
</evidence>
<dbReference type="HAMAP" id="MF_00528">
    <property type="entry name" value="Maf"/>
    <property type="match status" value="1"/>
</dbReference>
<evidence type="ECO:0000256" key="1">
    <source>
        <dbReference type="ARBA" id="ARBA00001968"/>
    </source>
</evidence>
<evidence type="ECO:0000313" key="6">
    <source>
        <dbReference type="Proteomes" id="UP000188174"/>
    </source>
</evidence>
<dbReference type="Pfam" id="PF02545">
    <property type="entry name" value="Maf"/>
    <property type="match status" value="1"/>
</dbReference>
<dbReference type="SUPFAM" id="SSF52972">
    <property type="entry name" value="ITPase-like"/>
    <property type="match status" value="1"/>
</dbReference>
<reference evidence="5 6" key="1">
    <citation type="submission" date="2017-02" db="EMBL/GenBank/DDBJ databases">
        <authorList>
            <person name="Jeong S."/>
        </authorList>
    </citation>
    <scope>NUCLEOTIDE SEQUENCE [LARGE SCALE GENOMIC DNA]</scope>
    <source>
        <strain evidence="5 6">RMAR6-6</strain>
    </source>
</reference>
<dbReference type="CDD" id="cd00555">
    <property type="entry name" value="Maf"/>
    <property type="match status" value="1"/>
</dbReference>
<dbReference type="InterPro" id="IPR003697">
    <property type="entry name" value="Maf-like"/>
</dbReference>
<comment type="similarity">
    <text evidence="4">Belongs to the Maf family.</text>
</comment>
<dbReference type="RefSeq" id="WP_062486005.1">
    <property type="nucleotide sequence ID" value="NZ_CP019630.1"/>
</dbReference>
<keyword evidence="4" id="KW-0963">Cytoplasm</keyword>
<evidence type="ECO:0000256" key="3">
    <source>
        <dbReference type="ARBA" id="ARBA00023080"/>
    </source>
</evidence>
<keyword evidence="3 4" id="KW-0546">Nucleotide metabolism</keyword>
<comment type="catalytic activity">
    <reaction evidence="4">
        <text>a ribonucleoside 5'-triphosphate + H2O = a ribonucleoside 5'-phosphate + diphosphate + H(+)</text>
        <dbReference type="Rhea" id="RHEA:23996"/>
        <dbReference type="ChEBI" id="CHEBI:15377"/>
        <dbReference type="ChEBI" id="CHEBI:15378"/>
        <dbReference type="ChEBI" id="CHEBI:33019"/>
        <dbReference type="ChEBI" id="CHEBI:58043"/>
        <dbReference type="ChEBI" id="CHEBI:61557"/>
        <dbReference type="EC" id="3.6.1.9"/>
    </reaction>
</comment>
<dbReference type="Gene3D" id="3.90.950.10">
    <property type="match status" value="1"/>
</dbReference>
<dbReference type="PANTHER" id="PTHR43213:SF5">
    <property type="entry name" value="BIFUNCTIONAL DTTP_UTP PYROPHOSPHATASE_METHYLTRANSFERASE PROTEIN-RELATED"/>
    <property type="match status" value="1"/>
</dbReference>
<sequence length="199" mass="21561">MEMALVLASGSRIRADLLKNAGLDIEVDPADVDERVVEAPLLEAGFPPEDLASVLAEAKANDVSDRRAGDLVIGADQILAFEGERRTKPEDMEAARRQLLAFSGKTHELHSAVVISKDGEAIWRHVSTARLTMRELSPAFIGHYLAAAGEDVLSSVGAYQLESLGVQLFEKIDGDYFTILGLPLLPLLAELRSLKVIET</sequence>
<dbReference type="EMBL" id="CP019630">
    <property type="protein sequence ID" value="AQQ04274.1"/>
    <property type="molecule type" value="Genomic_DNA"/>
</dbReference>
<comment type="caution">
    <text evidence="4">Lacks conserved residue(s) required for the propagation of feature annotation.</text>
</comment>
<dbReference type="PANTHER" id="PTHR43213">
    <property type="entry name" value="BIFUNCTIONAL DTTP/UTP PYROPHOSPHATASE/METHYLTRANSFERASE PROTEIN-RELATED"/>
    <property type="match status" value="1"/>
</dbReference>
<organism evidence="5 6">
    <name type="scientific">Roseibium algicola</name>
    <dbReference type="NCBI Taxonomy" id="2857014"/>
    <lineage>
        <taxon>Bacteria</taxon>
        <taxon>Pseudomonadati</taxon>
        <taxon>Pseudomonadota</taxon>
        <taxon>Alphaproteobacteria</taxon>
        <taxon>Hyphomicrobiales</taxon>
        <taxon>Stappiaceae</taxon>
        <taxon>Roseibium</taxon>
    </lineage>
</organism>
<dbReference type="PIRSF" id="PIRSF006305">
    <property type="entry name" value="Maf"/>
    <property type="match status" value="1"/>
</dbReference>
<feature type="active site" description="Proton acceptor" evidence="4">
    <location>
        <position position="76"/>
    </location>
</feature>
<name>A0ABM6I1S7_9HYPH</name>
<comment type="subcellular location">
    <subcellularLocation>
        <location evidence="4">Cytoplasm</location>
    </subcellularLocation>
</comment>
<proteinExistence type="inferred from homology"/>
<protein>
    <recommendedName>
        <fullName evidence="4">Nucleoside triphosphate pyrophosphatase</fullName>
        <ecNumber evidence="4">3.6.1.9</ecNumber>
    </recommendedName>
    <alternativeName>
        <fullName evidence="4">Nucleotide pyrophosphatase</fullName>
        <shortName evidence="4">Nucleotide PPase</shortName>
    </alternativeName>
</protein>
<dbReference type="Proteomes" id="UP000188174">
    <property type="component" value="Chromosome"/>
</dbReference>
<evidence type="ECO:0000256" key="4">
    <source>
        <dbReference type="HAMAP-Rule" id="MF_00528"/>
    </source>
</evidence>
<keyword evidence="6" id="KW-1185">Reference proteome</keyword>
<comment type="catalytic activity">
    <reaction evidence="4">
        <text>a 2'-deoxyribonucleoside 5'-triphosphate + H2O = a 2'-deoxyribonucleoside 5'-phosphate + diphosphate + H(+)</text>
        <dbReference type="Rhea" id="RHEA:44644"/>
        <dbReference type="ChEBI" id="CHEBI:15377"/>
        <dbReference type="ChEBI" id="CHEBI:15378"/>
        <dbReference type="ChEBI" id="CHEBI:33019"/>
        <dbReference type="ChEBI" id="CHEBI:61560"/>
        <dbReference type="ChEBI" id="CHEBI:65317"/>
        <dbReference type="EC" id="3.6.1.9"/>
    </reaction>
</comment>
<evidence type="ECO:0000313" key="5">
    <source>
        <dbReference type="EMBL" id="AQQ04274.1"/>
    </source>
</evidence>